<organism evidence="7 8">
    <name type="scientific">Flavobacterium muglaense</name>
    <dbReference type="NCBI Taxonomy" id="2764716"/>
    <lineage>
        <taxon>Bacteria</taxon>
        <taxon>Pseudomonadati</taxon>
        <taxon>Bacteroidota</taxon>
        <taxon>Flavobacteriia</taxon>
        <taxon>Flavobacteriales</taxon>
        <taxon>Flavobacteriaceae</taxon>
        <taxon>Flavobacterium</taxon>
    </lineage>
</organism>
<dbReference type="InterPro" id="IPR036034">
    <property type="entry name" value="PDZ_sf"/>
</dbReference>
<dbReference type="SUPFAM" id="SSF52096">
    <property type="entry name" value="ClpP/crotonase"/>
    <property type="match status" value="1"/>
</dbReference>
<evidence type="ECO:0000256" key="4">
    <source>
        <dbReference type="ARBA" id="ARBA00022825"/>
    </source>
</evidence>
<feature type="chain" id="PRO_5038057095" evidence="5">
    <location>
        <begin position="18"/>
        <end position="679"/>
    </location>
</feature>
<feature type="signal peptide" evidence="5">
    <location>
        <begin position="1"/>
        <end position="17"/>
    </location>
</feature>
<keyword evidence="8" id="KW-1185">Reference proteome</keyword>
<sequence>MSKFTFVFLLLPFLAIAQNDAQTCEILSKINTLIEKYHIQPKPIDDSLSVFVFDNLIDNLDDGRTIFLKSEYDQLSKKYRLQIDNFIAKKNCYFLTDIQKIYTANLLRNQAALEKIKLSEIDYSIIDSIRFYKKNFPVYLQKEEVQKVLTKKLRYDILEDIASSSTNKDSLNLNFKTLEHEAKNRIIDNELCRISAVLENKNNLQELLYNIFCTYFDPHTAYFSNDSKSNFVASLSKEHLSLGMNVSLNKQNEIIIQNIDTNGPVFKTGLIKKGDQIISISNLKDTLQVSCAALESISNMILSDSNKKIILTLKRNSGKSFDVLVEKQLIKDEENSVYSFVIKQRSKKYGYLKIPNFYGDLEGNNGKGCAEDTALEILKLQKEKIKGLVIDLTDNGGGSMEEAIKLAGMFVDSGPISIVVDNSKKQEVIYDPYKGMIFKDPIVVLINGNSASASEFFSSILQDYNRAFLVGYPSLGKATMQSILPLDNDDTENYAKVTINKFYRITGKSHQGIGVIPNIKMPTVYETINAKESDSPTALKNDSIASQLRYRVYMTDDSVSKIVNTSTNRIAATPFYNDVIQMNIKIDELLENPKAIVPITLDALFEQQTVLTQLWKEISILENQPSDLTISNSKINNFLLTLNPSDNENNLSQIANLKKNYYLLEAISILEDVNTLKSN</sequence>
<dbReference type="Pfam" id="PF03572">
    <property type="entry name" value="Peptidase_S41"/>
    <property type="match status" value="1"/>
</dbReference>
<evidence type="ECO:0000256" key="1">
    <source>
        <dbReference type="ARBA" id="ARBA00009179"/>
    </source>
</evidence>
<reference evidence="7 8" key="1">
    <citation type="submission" date="2020-08" db="EMBL/GenBank/DDBJ databases">
        <title>Description of novel Flavobacterium F-392 isolate.</title>
        <authorList>
            <person name="Saticioglu I.B."/>
            <person name="Duman M."/>
            <person name="Altun S."/>
        </authorList>
    </citation>
    <scope>NUCLEOTIDE SEQUENCE [LARGE SCALE GENOMIC DNA]</scope>
    <source>
        <strain evidence="7 8">F-392</strain>
    </source>
</reference>
<dbReference type="AlphaFoldDB" id="A0A923SF61"/>
<dbReference type="Pfam" id="PF00595">
    <property type="entry name" value="PDZ"/>
    <property type="match status" value="1"/>
</dbReference>
<dbReference type="CDD" id="cd07560">
    <property type="entry name" value="Peptidase_S41_CPP"/>
    <property type="match status" value="1"/>
</dbReference>
<proteinExistence type="inferred from homology"/>
<dbReference type="InterPro" id="IPR029045">
    <property type="entry name" value="ClpP/crotonase-like_dom_sf"/>
</dbReference>
<evidence type="ECO:0000256" key="3">
    <source>
        <dbReference type="ARBA" id="ARBA00022801"/>
    </source>
</evidence>
<dbReference type="SMART" id="SM00245">
    <property type="entry name" value="TSPc"/>
    <property type="match status" value="1"/>
</dbReference>
<dbReference type="PANTHER" id="PTHR32060:SF22">
    <property type="entry name" value="CARBOXYL-TERMINAL-PROCESSING PEPTIDASE 3, CHLOROPLASTIC"/>
    <property type="match status" value="1"/>
</dbReference>
<dbReference type="GO" id="GO:0006508">
    <property type="term" value="P:proteolysis"/>
    <property type="evidence" value="ECO:0007669"/>
    <property type="project" value="UniProtKB-KW"/>
</dbReference>
<keyword evidence="3" id="KW-0378">Hydrolase</keyword>
<evidence type="ECO:0000259" key="6">
    <source>
        <dbReference type="PROSITE" id="PS50106"/>
    </source>
</evidence>
<dbReference type="Pfam" id="PF17804">
    <property type="entry name" value="TSP_NTD"/>
    <property type="match status" value="1"/>
</dbReference>
<evidence type="ECO:0000256" key="2">
    <source>
        <dbReference type="ARBA" id="ARBA00022670"/>
    </source>
</evidence>
<feature type="domain" description="PDZ" evidence="6">
    <location>
        <begin position="232"/>
        <end position="317"/>
    </location>
</feature>
<dbReference type="SUPFAM" id="SSF50156">
    <property type="entry name" value="PDZ domain-like"/>
    <property type="match status" value="1"/>
</dbReference>
<dbReference type="InterPro" id="IPR001478">
    <property type="entry name" value="PDZ"/>
</dbReference>
<dbReference type="Proteomes" id="UP000641454">
    <property type="component" value="Unassembled WGS sequence"/>
</dbReference>
<dbReference type="InterPro" id="IPR040573">
    <property type="entry name" value="TSP_N"/>
</dbReference>
<gene>
    <name evidence="7" type="ORF">H8R25_07380</name>
</gene>
<dbReference type="EMBL" id="JACRUL010000013">
    <property type="protein sequence ID" value="MBC5844256.1"/>
    <property type="molecule type" value="Genomic_DNA"/>
</dbReference>
<dbReference type="GO" id="GO:0004175">
    <property type="term" value="F:endopeptidase activity"/>
    <property type="evidence" value="ECO:0007669"/>
    <property type="project" value="TreeGrafter"/>
</dbReference>
<comment type="caution">
    <text evidence="7">The sequence shown here is derived from an EMBL/GenBank/DDBJ whole genome shotgun (WGS) entry which is preliminary data.</text>
</comment>
<dbReference type="InterPro" id="IPR004447">
    <property type="entry name" value="Peptidase_S41A"/>
</dbReference>
<dbReference type="PANTHER" id="PTHR32060">
    <property type="entry name" value="TAIL-SPECIFIC PROTEASE"/>
    <property type="match status" value="1"/>
</dbReference>
<dbReference type="Gene3D" id="2.30.42.10">
    <property type="match status" value="1"/>
</dbReference>
<dbReference type="GO" id="GO:0030288">
    <property type="term" value="C:outer membrane-bounded periplasmic space"/>
    <property type="evidence" value="ECO:0007669"/>
    <property type="project" value="TreeGrafter"/>
</dbReference>
<keyword evidence="4" id="KW-0720">Serine protease</keyword>
<name>A0A923SF61_9FLAO</name>
<accession>A0A923SF61</accession>
<comment type="similarity">
    <text evidence="1">Belongs to the peptidase S41A family.</text>
</comment>
<dbReference type="RefSeq" id="WP_187017927.1">
    <property type="nucleotide sequence ID" value="NZ_JACRUK010000013.1"/>
</dbReference>
<protein>
    <submittedName>
        <fullName evidence="7">PDZ domain-containing protein</fullName>
    </submittedName>
</protein>
<dbReference type="InterPro" id="IPR005151">
    <property type="entry name" value="Tail-specific_protease"/>
</dbReference>
<dbReference type="Gene3D" id="3.90.226.10">
    <property type="entry name" value="2-enoyl-CoA Hydratase, Chain A, domain 1"/>
    <property type="match status" value="1"/>
</dbReference>
<dbReference type="GO" id="GO:0008236">
    <property type="term" value="F:serine-type peptidase activity"/>
    <property type="evidence" value="ECO:0007669"/>
    <property type="project" value="UniProtKB-KW"/>
</dbReference>
<keyword evidence="2" id="KW-0645">Protease</keyword>
<evidence type="ECO:0000313" key="7">
    <source>
        <dbReference type="EMBL" id="MBC5844256.1"/>
    </source>
</evidence>
<dbReference type="PROSITE" id="PS50106">
    <property type="entry name" value="PDZ"/>
    <property type="match status" value="1"/>
</dbReference>
<keyword evidence="5" id="KW-0732">Signal</keyword>
<evidence type="ECO:0000256" key="5">
    <source>
        <dbReference type="SAM" id="SignalP"/>
    </source>
</evidence>
<evidence type="ECO:0000313" key="8">
    <source>
        <dbReference type="Proteomes" id="UP000641454"/>
    </source>
</evidence>
<dbReference type="GO" id="GO:0007165">
    <property type="term" value="P:signal transduction"/>
    <property type="evidence" value="ECO:0007669"/>
    <property type="project" value="TreeGrafter"/>
</dbReference>